<evidence type="ECO:0000313" key="2">
    <source>
        <dbReference type="EnsemblPlants" id="Ma05_p31800.1"/>
    </source>
</evidence>
<evidence type="ECO:0000313" key="1">
    <source>
        <dbReference type="EMBL" id="CAG1840715.1"/>
    </source>
</evidence>
<dbReference type="EnsemblPlants" id="Ma05_t31800.1">
    <property type="protein sequence ID" value="Ma05_p31800.1"/>
    <property type="gene ID" value="Ma05_g31800"/>
</dbReference>
<name>A0A804JAT3_MUSAM</name>
<gene>
    <name evidence="1" type="ORF">GSMUA_283670.1</name>
</gene>
<dbReference type="InParanoid" id="A0A804JAT3"/>
<protein>
    <submittedName>
        <fullName evidence="1">(wild Malaysian banana) hypothetical protein</fullName>
    </submittedName>
</protein>
<proteinExistence type="predicted"/>
<reference evidence="2" key="2">
    <citation type="submission" date="2021-05" db="UniProtKB">
        <authorList>
            <consortium name="EnsemblPlants"/>
        </authorList>
    </citation>
    <scope>IDENTIFICATION</scope>
    <source>
        <strain evidence="2">subsp. malaccensis</strain>
    </source>
</reference>
<reference evidence="1" key="1">
    <citation type="submission" date="2021-03" db="EMBL/GenBank/DDBJ databases">
        <authorList>
            <consortium name="Genoscope - CEA"/>
            <person name="William W."/>
        </authorList>
    </citation>
    <scope>NUCLEOTIDE SEQUENCE</scope>
    <source>
        <strain evidence="1">Doubled-haploid Pahang</strain>
    </source>
</reference>
<dbReference type="Gramene" id="Ma05_t31800.1">
    <property type="protein sequence ID" value="Ma05_p31800.1"/>
    <property type="gene ID" value="Ma05_g31800"/>
</dbReference>
<dbReference type="EMBL" id="HG996470">
    <property type="protein sequence ID" value="CAG1840715.1"/>
    <property type="molecule type" value="Genomic_DNA"/>
</dbReference>
<sequence length="56" mass="6641">MIKLRFCSISPSCPNSHLPGFRAPWCGVRIRDKDLWVLRLRYQQQEKAVLWKANRA</sequence>
<dbReference type="AlphaFoldDB" id="A0A804JAT3"/>
<organism evidence="2 3">
    <name type="scientific">Musa acuminata subsp. malaccensis</name>
    <name type="common">Wild banana</name>
    <name type="synonym">Musa malaccensis</name>
    <dbReference type="NCBI Taxonomy" id="214687"/>
    <lineage>
        <taxon>Eukaryota</taxon>
        <taxon>Viridiplantae</taxon>
        <taxon>Streptophyta</taxon>
        <taxon>Embryophyta</taxon>
        <taxon>Tracheophyta</taxon>
        <taxon>Spermatophyta</taxon>
        <taxon>Magnoliopsida</taxon>
        <taxon>Liliopsida</taxon>
        <taxon>Zingiberales</taxon>
        <taxon>Musaceae</taxon>
        <taxon>Musa</taxon>
    </lineage>
</organism>
<accession>A0A804JAT3</accession>
<evidence type="ECO:0000313" key="3">
    <source>
        <dbReference type="Proteomes" id="UP000012960"/>
    </source>
</evidence>
<keyword evidence="3" id="KW-1185">Reference proteome</keyword>
<dbReference type="Proteomes" id="UP000012960">
    <property type="component" value="Unplaced"/>
</dbReference>